<dbReference type="RefSeq" id="WP_172209799.1">
    <property type="nucleotide sequence ID" value="NZ_BLLI01000083.1"/>
</dbReference>
<sequence length="70" mass="8217">MSKPTSIRFDDKLYQEIVDYTSLTEQSISAFVNEAVTSYLVEKNVVETHKETIDNYLERFSPLLEKLKDR</sequence>
<gene>
    <name evidence="1" type="ORF">Hs30E_19150</name>
</gene>
<evidence type="ECO:0000313" key="2">
    <source>
        <dbReference type="Proteomes" id="UP000480303"/>
    </source>
</evidence>
<comment type="caution">
    <text evidence="1">The sequence shown here is derived from an EMBL/GenBank/DDBJ whole genome shotgun (WGS) entry which is preliminary data.</text>
</comment>
<dbReference type="EMBL" id="BLLI01000083">
    <property type="protein sequence ID" value="GFH43364.1"/>
    <property type="molecule type" value="Genomic_DNA"/>
</dbReference>
<evidence type="ECO:0008006" key="3">
    <source>
        <dbReference type="Google" id="ProtNLM"/>
    </source>
</evidence>
<dbReference type="Proteomes" id="UP000480303">
    <property type="component" value="Unassembled WGS sequence"/>
</dbReference>
<keyword evidence="2" id="KW-1185">Reference proteome</keyword>
<dbReference type="AlphaFoldDB" id="A0A6A0BFU8"/>
<proteinExistence type="predicted"/>
<accession>A0A6A0BFU8</accession>
<protein>
    <recommendedName>
        <fullName evidence="3">CopG family transcriptional regulator</fullName>
    </recommendedName>
</protein>
<name>A0A6A0BFU8_9LACT</name>
<evidence type="ECO:0000313" key="1">
    <source>
        <dbReference type="EMBL" id="GFH43364.1"/>
    </source>
</evidence>
<organism evidence="1 2">
    <name type="scientific">Pseudolactococcus hodotermopsidis</name>
    <dbReference type="NCBI Taxonomy" id="2709157"/>
    <lineage>
        <taxon>Bacteria</taxon>
        <taxon>Bacillati</taxon>
        <taxon>Bacillota</taxon>
        <taxon>Bacilli</taxon>
        <taxon>Lactobacillales</taxon>
        <taxon>Streptococcaceae</taxon>
        <taxon>Pseudolactococcus</taxon>
    </lineage>
</organism>
<reference evidence="1 2" key="1">
    <citation type="submission" date="2020-02" db="EMBL/GenBank/DDBJ databases">
        <title>Draft genome sequence of Lactococcus sp. Hs30E4-3.</title>
        <authorList>
            <person name="Noda S."/>
            <person name="Yuki M."/>
            <person name="Ohkuma M."/>
        </authorList>
    </citation>
    <scope>NUCLEOTIDE SEQUENCE [LARGE SCALE GENOMIC DNA]</scope>
    <source>
        <strain evidence="1 2">Hs30E4-3</strain>
    </source>
</reference>